<evidence type="ECO:0000256" key="11">
    <source>
        <dbReference type="RuleBase" id="RU363058"/>
    </source>
</evidence>
<evidence type="ECO:0000256" key="4">
    <source>
        <dbReference type="ARBA" id="ARBA00022475"/>
    </source>
</evidence>
<keyword evidence="6 11" id="KW-0812">Transmembrane</keyword>
<protein>
    <recommendedName>
        <fullName evidence="11">Phosphate transporter</fullName>
    </recommendedName>
</protein>
<feature type="transmembrane region" description="Helical" evidence="11">
    <location>
        <begin position="223"/>
        <end position="241"/>
    </location>
</feature>
<dbReference type="PANTHER" id="PTHR11101:SF65">
    <property type="entry name" value="LOW-AFFINITY INORGANIC PHOSPHATE TRANSPORTER PITA-RELATED"/>
    <property type="match status" value="1"/>
</dbReference>
<keyword evidence="5 11" id="KW-0592">Phosphate transport</keyword>
<feature type="transmembrane region" description="Helical" evidence="11">
    <location>
        <begin position="433"/>
        <end position="458"/>
    </location>
</feature>
<evidence type="ECO:0000256" key="5">
    <source>
        <dbReference type="ARBA" id="ARBA00022592"/>
    </source>
</evidence>
<evidence type="ECO:0000256" key="8">
    <source>
        <dbReference type="ARBA" id="ARBA00022989"/>
    </source>
</evidence>
<feature type="transmembrane region" description="Helical" evidence="11">
    <location>
        <begin position="347"/>
        <end position="368"/>
    </location>
</feature>
<comment type="subcellular location">
    <subcellularLocation>
        <location evidence="1">Cell membrane</location>
        <topology evidence="1">Multi-pass membrane protein</topology>
    </subcellularLocation>
    <subcellularLocation>
        <location evidence="11">Membrane</location>
        <topology evidence="11">Multi-pass membrane protein</topology>
    </subcellularLocation>
</comment>
<feature type="transmembrane region" description="Helical" evidence="11">
    <location>
        <begin position="92"/>
        <end position="115"/>
    </location>
</feature>
<evidence type="ECO:0000256" key="1">
    <source>
        <dbReference type="ARBA" id="ARBA00004651"/>
    </source>
</evidence>
<dbReference type="RefSeq" id="WP_307421528.1">
    <property type="nucleotide sequence ID" value="NZ_JAUSVK010000001.1"/>
</dbReference>
<evidence type="ECO:0000313" key="13">
    <source>
        <dbReference type="Proteomes" id="UP001237448"/>
    </source>
</evidence>
<feature type="transmembrane region" description="Helical" evidence="11">
    <location>
        <begin position="121"/>
        <end position="140"/>
    </location>
</feature>
<evidence type="ECO:0000313" key="12">
    <source>
        <dbReference type="EMBL" id="MDQ0390351.1"/>
    </source>
</evidence>
<comment type="caution">
    <text evidence="12">The sequence shown here is derived from an EMBL/GenBank/DDBJ whole genome shotgun (WGS) entry which is preliminary data.</text>
</comment>
<feature type="transmembrane region" description="Helical" evidence="11">
    <location>
        <begin position="54"/>
        <end position="80"/>
    </location>
</feature>
<organism evidence="12 13">
    <name type="scientific">Labrys monachus</name>
    <dbReference type="NCBI Taxonomy" id="217067"/>
    <lineage>
        <taxon>Bacteria</taxon>
        <taxon>Pseudomonadati</taxon>
        <taxon>Pseudomonadota</taxon>
        <taxon>Alphaproteobacteria</taxon>
        <taxon>Hyphomicrobiales</taxon>
        <taxon>Xanthobacteraceae</taxon>
        <taxon>Labrys</taxon>
    </lineage>
</organism>
<accession>A0ABU0F713</accession>
<evidence type="ECO:0000256" key="7">
    <source>
        <dbReference type="ARBA" id="ARBA00022847"/>
    </source>
</evidence>
<dbReference type="EMBL" id="JAUSVK010000001">
    <property type="protein sequence ID" value="MDQ0390351.1"/>
    <property type="molecule type" value="Genomic_DNA"/>
</dbReference>
<dbReference type="Pfam" id="PF01384">
    <property type="entry name" value="PHO4"/>
    <property type="match status" value="1"/>
</dbReference>
<dbReference type="PANTHER" id="PTHR11101">
    <property type="entry name" value="PHOSPHATE TRANSPORTER"/>
    <property type="match status" value="1"/>
</dbReference>
<comment type="similarity">
    <text evidence="2">Belongs to the inorganic phosphate transporter (PiT) (TC 2.A.20) family. Pit subfamily.</text>
</comment>
<feature type="transmembrane region" description="Helical" evidence="11">
    <location>
        <begin position="197"/>
        <end position="216"/>
    </location>
</feature>
<evidence type="ECO:0000256" key="3">
    <source>
        <dbReference type="ARBA" id="ARBA00022448"/>
    </source>
</evidence>
<gene>
    <name evidence="12" type="ORF">J3R73_000143</name>
</gene>
<evidence type="ECO:0000256" key="2">
    <source>
        <dbReference type="ARBA" id="ARBA00005342"/>
    </source>
</evidence>
<evidence type="ECO:0000256" key="9">
    <source>
        <dbReference type="ARBA" id="ARBA00023136"/>
    </source>
</evidence>
<keyword evidence="3 11" id="KW-0813">Transport</keyword>
<evidence type="ECO:0000256" key="10">
    <source>
        <dbReference type="ARBA" id="ARBA00047348"/>
    </source>
</evidence>
<keyword evidence="7" id="KW-0769">Symport</keyword>
<dbReference type="InterPro" id="IPR001204">
    <property type="entry name" value="Phos_transporter"/>
</dbReference>
<evidence type="ECO:0000256" key="6">
    <source>
        <dbReference type="ARBA" id="ARBA00022692"/>
    </source>
</evidence>
<reference evidence="12 13" key="1">
    <citation type="submission" date="2023-07" db="EMBL/GenBank/DDBJ databases">
        <title>Genomic Encyclopedia of Type Strains, Phase IV (KMG-IV): sequencing the most valuable type-strain genomes for metagenomic binning, comparative biology and taxonomic classification.</title>
        <authorList>
            <person name="Goeker M."/>
        </authorList>
    </citation>
    <scope>NUCLEOTIDE SEQUENCE [LARGE SCALE GENOMIC DNA]</scope>
    <source>
        <strain evidence="12 13">DSM 5896</strain>
    </source>
</reference>
<proteinExistence type="inferred from homology"/>
<keyword evidence="8 11" id="KW-1133">Transmembrane helix</keyword>
<keyword evidence="13" id="KW-1185">Reference proteome</keyword>
<comment type="catalytic activity">
    <reaction evidence="10">
        <text>phosphate(in) + H(+)(in) = phosphate(out) + H(+)(out)</text>
        <dbReference type="Rhea" id="RHEA:29939"/>
        <dbReference type="ChEBI" id="CHEBI:15378"/>
        <dbReference type="ChEBI" id="CHEBI:43474"/>
    </reaction>
</comment>
<keyword evidence="4" id="KW-1003">Cell membrane</keyword>
<feature type="transmembrane region" description="Helical" evidence="11">
    <location>
        <begin position="152"/>
        <end position="177"/>
    </location>
</feature>
<sequence length="459" mass="48374">MLEFLSQGSPAIVALLAACLFLALAFEFSNGFHDTANAVATVIYTHSLKPGQAVLWSGAMNFLGVILGGIAVAYALVQLIPPDALSPPDGRLAVGMLIALFVAALAWNVGTWWLGIPNSSSHALIGSLIGIAVANAVIHGRRLGEGVDWQQVWSVLASLLVSPILGFGLAFILFRLVRLAIRDRHLFEPPQEGRPPVWWMRALLILTCTGVSFAHGTNDGQKSIGLIMLTVIGLLPASFALNMDLPGGDFARLAREMPAAASLIERYGGDRKDLAVESARKLGERFGSIRSAKEIPPGERSAVRNDLNHTLSELTFAAEADGISPDEKKSAKSIHDDVMKSVQYAPWWVRILSALCLGLGTLVGYRRIVTTLGERLGKEKLVPAQGGSAELVAAGLIGAAGFTGFPVSTTHVVTGGIAGTMVGSGAGLQPATLWQIAAAWVLTLPATIVISGGLFLLLS</sequence>
<dbReference type="Proteomes" id="UP001237448">
    <property type="component" value="Unassembled WGS sequence"/>
</dbReference>
<keyword evidence="9 11" id="KW-0472">Membrane</keyword>
<name>A0ABU0F713_9HYPH</name>